<dbReference type="PANTHER" id="PTHR36842:SF1">
    <property type="entry name" value="PROTEIN TOLB"/>
    <property type="match status" value="1"/>
</dbReference>
<dbReference type="Pfam" id="PF04052">
    <property type="entry name" value="TolB_N"/>
    <property type="match status" value="1"/>
</dbReference>
<evidence type="ECO:0000259" key="3">
    <source>
        <dbReference type="Pfam" id="PF04052"/>
    </source>
</evidence>
<accession>A0A2M9A980</accession>
<dbReference type="GO" id="GO:0015031">
    <property type="term" value="P:protein transport"/>
    <property type="evidence" value="ECO:0007669"/>
    <property type="project" value="InterPro"/>
</dbReference>
<dbReference type="RefSeq" id="WP_277000726.1">
    <property type="nucleotide sequence ID" value="NZ_JAQXKX010000014.1"/>
</dbReference>
<feature type="domain" description="TolB N-terminal" evidence="3">
    <location>
        <begin position="29"/>
        <end position="118"/>
    </location>
</feature>
<dbReference type="InterPro" id="IPR011659">
    <property type="entry name" value="WD40"/>
</dbReference>
<dbReference type="SUPFAM" id="SSF52964">
    <property type="entry name" value="TolB, N-terminal domain"/>
    <property type="match status" value="1"/>
</dbReference>
<reference evidence="4 5" key="1">
    <citation type="submission" date="2017-11" db="EMBL/GenBank/DDBJ databases">
        <title>Animal gut microbial communities from fecal samples from Wisconsin, USA.</title>
        <authorList>
            <person name="Neumann A."/>
        </authorList>
    </citation>
    <scope>NUCLEOTIDE SEQUENCE [LARGE SCALE GENOMIC DNA]</scope>
    <source>
        <strain evidence="4 5">UWS3</strain>
    </source>
</reference>
<evidence type="ECO:0000256" key="2">
    <source>
        <dbReference type="SAM" id="SignalP"/>
    </source>
</evidence>
<dbReference type="SUPFAM" id="SSF69304">
    <property type="entry name" value="Tricorn protease N-terminal domain"/>
    <property type="match status" value="1"/>
</dbReference>
<dbReference type="GO" id="GO:0042597">
    <property type="term" value="C:periplasmic space"/>
    <property type="evidence" value="ECO:0007669"/>
    <property type="project" value="InterPro"/>
</dbReference>
<gene>
    <name evidence="4" type="ORF">BGX16_2292</name>
</gene>
<evidence type="ECO:0000313" key="5">
    <source>
        <dbReference type="Proteomes" id="UP000231134"/>
    </source>
</evidence>
<dbReference type="PANTHER" id="PTHR36842">
    <property type="entry name" value="PROTEIN TOLB HOMOLOG"/>
    <property type="match status" value="1"/>
</dbReference>
<feature type="signal peptide" evidence="2">
    <location>
        <begin position="1"/>
        <end position="22"/>
    </location>
</feature>
<dbReference type="Gene3D" id="2.120.10.30">
    <property type="entry name" value="TolB, C-terminal domain"/>
    <property type="match status" value="1"/>
</dbReference>
<dbReference type="AlphaFoldDB" id="A0A2M9A980"/>
<dbReference type="InterPro" id="IPR011042">
    <property type="entry name" value="6-blade_b-propeller_TolB-like"/>
</dbReference>
<evidence type="ECO:0000313" key="4">
    <source>
        <dbReference type="EMBL" id="PJJ42269.1"/>
    </source>
</evidence>
<organism evidence="4 5">
    <name type="scientific">Hallerella succinigenes</name>
    <dbReference type="NCBI Taxonomy" id="1896222"/>
    <lineage>
        <taxon>Bacteria</taxon>
        <taxon>Pseudomonadati</taxon>
        <taxon>Fibrobacterota</taxon>
        <taxon>Fibrobacteria</taxon>
        <taxon>Fibrobacterales</taxon>
        <taxon>Fibrobacteraceae</taxon>
        <taxon>Hallerella</taxon>
    </lineage>
</organism>
<sequence>MMLSKLKLFAFALFVACTSSFALVDTISVDVGIAVSNTMPIGLVPFDQEADFEAISSKPDQVLKRDFELSGRFSVVESPTFKMVTFVRAGAKFYVTGKLQKAEGSKVKLSCYLYATQTKDLILGEAYKVAQKDVRAALHDFVDKVVKQLWGEFGIASTELAWVSKVDGVKQIVVADYDGYNRRQLTHDTTISMMPTWTKDNNSIIYVSFRNGKAQLFERELYTSKERRLFPDKSQTFSPAVNPKTGEVLFAAIHGNTTTVYLGDPKTGANHKVMYGRASQVSPSWSPFGTEILYTSDRGGSPQIFVMGRDGSDARRVTFMGNYNERASWSPQGDRIVYTSMDGGKMNIYTCAIDGSDIVQLTSNAGNNEHPTWSPDGMLIAFSSDRSGSHQIYIMRKDGTNVTRITNSGDNTAPTWSWYSPERQKQISIQNEGW</sequence>
<comment type="caution">
    <text evidence="4">The sequence shown here is derived from an EMBL/GenBank/DDBJ whole genome shotgun (WGS) entry which is preliminary data.</text>
</comment>
<comment type="similarity">
    <text evidence="1">Belongs to the TolB family.</text>
</comment>
<dbReference type="InterPro" id="IPR007195">
    <property type="entry name" value="TolB_N"/>
</dbReference>
<dbReference type="EMBL" id="PGEX01000001">
    <property type="protein sequence ID" value="PJJ42269.1"/>
    <property type="molecule type" value="Genomic_DNA"/>
</dbReference>
<dbReference type="Pfam" id="PF07676">
    <property type="entry name" value="PD40"/>
    <property type="match status" value="4"/>
</dbReference>
<keyword evidence="2" id="KW-0732">Signal</keyword>
<feature type="chain" id="PRO_5014598514" evidence="2">
    <location>
        <begin position="23"/>
        <end position="434"/>
    </location>
</feature>
<keyword evidence="5" id="KW-1185">Reference proteome</keyword>
<dbReference type="Gene3D" id="2.120.10.60">
    <property type="entry name" value="Tricorn protease N-terminal domain"/>
    <property type="match status" value="1"/>
</dbReference>
<dbReference type="Proteomes" id="UP000231134">
    <property type="component" value="Unassembled WGS sequence"/>
</dbReference>
<name>A0A2M9A980_9BACT</name>
<protein>
    <submittedName>
        <fullName evidence="4">TolB protein</fullName>
    </submittedName>
</protein>
<evidence type="ECO:0000256" key="1">
    <source>
        <dbReference type="ARBA" id="ARBA00009820"/>
    </source>
</evidence>
<dbReference type="Gene3D" id="3.40.50.10070">
    <property type="entry name" value="TolB, N-terminal domain"/>
    <property type="match status" value="1"/>
</dbReference>
<proteinExistence type="inferred from homology"/>